<comment type="caution">
    <text evidence="1">The sequence shown here is derived from an EMBL/GenBank/DDBJ whole genome shotgun (WGS) entry which is preliminary data.</text>
</comment>
<evidence type="ECO:0000313" key="2">
    <source>
        <dbReference type="Proteomes" id="UP000309997"/>
    </source>
</evidence>
<evidence type="ECO:0000313" key="1">
    <source>
        <dbReference type="EMBL" id="KAL3577844.1"/>
    </source>
</evidence>
<keyword evidence="2" id="KW-1185">Reference proteome</keyword>
<proteinExistence type="predicted"/>
<dbReference type="Proteomes" id="UP000309997">
    <property type="component" value="Unassembled WGS sequence"/>
</dbReference>
<reference evidence="1 2" key="1">
    <citation type="journal article" date="2024" name="Plant Biotechnol. J.">
        <title>Genome and CRISPR/Cas9 system of a widespread forest tree (Populus alba) in the world.</title>
        <authorList>
            <person name="Liu Y.J."/>
            <person name="Jiang P.F."/>
            <person name="Han X.M."/>
            <person name="Li X.Y."/>
            <person name="Wang H.M."/>
            <person name="Wang Y.J."/>
            <person name="Wang X.X."/>
            <person name="Zeng Q.Y."/>
        </authorList>
    </citation>
    <scope>NUCLEOTIDE SEQUENCE [LARGE SCALE GENOMIC DNA]</scope>
    <source>
        <strain evidence="2">cv. PAL-ZL1</strain>
    </source>
</reference>
<name>A0ACC4BH28_POPAL</name>
<dbReference type="EMBL" id="RCHU02000010">
    <property type="protein sequence ID" value="KAL3577844.1"/>
    <property type="molecule type" value="Genomic_DNA"/>
</dbReference>
<accession>A0ACC4BH28</accession>
<sequence length="446" mass="50704">MEREPTTATNFLFSATQWMYIHSSLWDASLALLGLFVFRCINERLTNKGPMLWPVLGILPTMFLHINDMYNFVTRALSRAGGTFHHKGMWMGGAYGVATSDPSNVAFIEHSLQTMQDLLHQKLLKLTEKLVKSGDSFDLQEVLLRFTFDNICTAAFGVDPGCLALDFPEVPFAKAFEKATELTLFRFLIPPFIWKPMKFFGIGYEKALKEAVAIVHDFAEKTVKGRRDEARKHGSLGHQSDLLSRLIEIEYTGRGKKLQFPDKYFRDLCVNFILAGRDTTSVALTWFFWLVHGNPEVENRILCEINDILSLRETQTKDEIIFTMEELNKMVYLHAALSESLRLYPSVPTEMKEVAEDDVLPDGSIVKKGARVFYCIFSMARMDSVWGKKLLGVQTREVDQGWKVPSILLSYSVKVVEGHDASPKMTTTLYMKNGLLVTLMPRLVNV</sequence>
<organism evidence="1 2">
    <name type="scientific">Populus alba</name>
    <name type="common">White poplar</name>
    <dbReference type="NCBI Taxonomy" id="43335"/>
    <lineage>
        <taxon>Eukaryota</taxon>
        <taxon>Viridiplantae</taxon>
        <taxon>Streptophyta</taxon>
        <taxon>Embryophyta</taxon>
        <taxon>Tracheophyta</taxon>
        <taxon>Spermatophyta</taxon>
        <taxon>Magnoliopsida</taxon>
        <taxon>eudicotyledons</taxon>
        <taxon>Gunneridae</taxon>
        <taxon>Pentapetalae</taxon>
        <taxon>rosids</taxon>
        <taxon>fabids</taxon>
        <taxon>Malpighiales</taxon>
        <taxon>Salicaceae</taxon>
        <taxon>Saliceae</taxon>
        <taxon>Populus</taxon>
    </lineage>
</organism>
<gene>
    <name evidence="1" type="ORF">D5086_019348</name>
</gene>
<protein>
    <submittedName>
        <fullName evidence="1">Uncharacterized protein</fullName>
    </submittedName>
</protein>